<dbReference type="EMBL" id="NMVI01000025">
    <property type="protein sequence ID" value="OYN85411.1"/>
    <property type="molecule type" value="Genomic_DNA"/>
</dbReference>
<protein>
    <submittedName>
        <fullName evidence="1">Uncharacterized protein</fullName>
    </submittedName>
</protein>
<gene>
    <name evidence="1" type="ORF">CGZ92_11560</name>
</gene>
<evidence type="ECO:0000313" key="1">
    <source>
        <dbReference type="EMBL" id="OYN85411.1"/>
    </source>
</evidence>
<dbReference type="RefSeq" id="WP_094451515.1">
    <property type="nucleotide sequence ID" value="NZ_NMVI01000025.1"/>
</dbReference>
<dbReference type="Proteomes" id="UP000216533">
    <property type="component" value="Unassembled WGS sequence"/>
</dbReference>
<proteinExistence type="predicted"/>
<evidence type="ECO:0000313" key="2">
    <source>
        <dbReference type="Proteomes" id="UP000216533"/>
    </source>
</evidence>
<sequence>MTSTSSRSLPPLAFGRTPDPILTAQPALFGMPRLQVASGPAPMPLTPAHLTTLTALVHRLLEVINGQRTPEQFGGWVTGSVQADLRVQQALLAQRRDRAALRLVSVGGQSVDQHIIEAHAHLRIGQRSVAMAFRLTRRRQRWWCTAWELGPIRPQPQGAGRPSGPKHP</sequence>
<dbReference type="AlphaFoldDB" id="A0A255E363"/>
<dbReference type="InterPro" id="IPR045596">
    <property type="entry name" value="DUF6459"/>
</dbReference>
<name>A0A255E363_9ACTN</name>
<organism evidence="1 2">
    <name type="scientific">Parenemella sanctibonifatiensis</name>
    <dbReference type="NCBI Taxonomy" id="2016505"/>
    <lineage>
        <taxon>Bacteria</taxon>
        <taxon>Bacillati</taxon>
        <taxon>Actinomycetota</taxon>
        <taxon>Actinomycetes</taxon>
        <taxon>Propionibacteriales</taxon>
        <taxon>Propionibacteriaceae</taxon>
        <taxon>Parenemella</taxon>
    </lineage>
</organism>
<comment type="caution">
    <text evidence="1">The sequence shown here is derived from an EMBL/GenBank/DDBJ whole genome shotgun (WGS) entry which is preliminary data.</text>
</comment>
<reference evidence="1 2" key="1">
    <citation type="submission" date="2017-07" db="EMBL/GenBank/DDBJ databases">
        <title>Draft whole genome sequences of clinical Proprionibacteriaceae strains.</title>
        <authorList>
            <person name="Bernier A.-M."/>
            <person name="Bernard K."/>
            <person name="Domingo M.-C."/>
        </authorList>
    </citation>
    <scope>NUCLEOTIDE SEQUENCE [LARGE SCALE GENOMIC DNA]</scope>
    <source>
        <strain evidence="1 2">NML 160184</strain>
    </source>
</reference>
<accession>A0A255E363</accession>
<dbReference type="Pfam" id="PF20060">
    <property type="entry name" value="DUF6459"/>
    <property type="match status" value="1"/>
</dbReference>